<protein>
    <submittedName>
        <fullName evidence="7">Integrase</fullName>
    </submittedName>
</protein>
<keyword evidence="2" id="KW-0229">DNA integration</keyword>
<keyword evidence="3" id="KW-0238">DNA-binding</keyword>
<dbReference type="EMBL" id="BSNU01000003">
    <property type="protein sequence ID" value="GLQ62956.1"/>
    <property type="molecule type" value="Genomic_DNA"/>
</dbReference>
<dbReference type="InterPro" id="IPR013762">
    <property type="entry name" value="Integrase-like_cat_sf"/>
</dbReference>
<evidence type="ECO:0000256" key="3">
    <source>
        <dbReference type="ARBA" id="ARBA00023125"/>
    </source>
</evidence>
<comment type="similarity">
    <text evidence="1">Belongs to the 'phage' integrase family.</text>
</comment>
<dbReference type="InterPro" id="IPR010998">
    <property type="entry name" value="Integrase_recombinase_N"/>
</dbReference>
<dbReference type="InterPro" id="IPR011010">
    <property type="entry name" value="DNA_brk_join_enz"/>
</dbReference>
<dbReference type="InterPro" id="IPR046668">
    <property type="entry name" value="DUF6538"/>
</dbReference>
<keyword evidence="8" id="KW-1185">Reference proteome</keyword>
<dbReference type="PANTHER" id="PTHR30349:SF41">
    <property type="entry name" value="INTEGRASE_RECOMBINASE PROTEIN MJ0367-RELATED"/>
    <property type="match status" value="1"/>
</dbReference>
<dbReference type="GO" id="GO:0015074">
    <property type="term" value="P:DNA integration"/>
    <property type="evidence" value="ECO:0007669"/>
    <property type="project" value="UniProtKB-KW"/>
</dbReference>
<feature type="region of interest" description="Disordered" evidence="5">
    <location>
        <begin position="214"/>
        <end position="237"/>
    </location>
</feature>
<dbReference type="SUPFAM" id="SSF56349">
    <property type="entry name" value="DNA breaking-rejoining enzymes"/>
    <property type="match status" value="1"/>
</dbReference>
<sequence length="580" mass="65067">MLKLVGSRYHFRRIVPSPLRPLLGKSEIWISLGTAGKIEARRRAADLHAQTTDLFRSLRSVSPSQTPPKVSPFPDASITNPRLIAYIRERGLRTNEELAYALLDDYRDMLAQQKLIQKTAVEAAEMAGKAQYYKSVLNHAHDVKHYQENLEEVIAIALKQQTELTALAYQAVQETRTTQTEKKVLETEIRRLHDTLVSTLTKAIESTTVRSAPVIPAPQPEITPSETPGIVPATPASKTKPPVLLSAALKRFLNNKPAKSPETQRATSRTVTLFMDAFGDLPLCQIDGEVAGNFRDVLFSLPASHGKNRTLSLQEEIDRAASQDLPTLSAKTVKNHFMCVSSLWGDLVRRNMAKENPWRGWDFNLSKRTSRRAWTQEEMNRLARTPWPACSIPAETFMSITMVAAYSGMRLGEICNLRNEDIQDVEGVPCFRICAHPEDNWSPKTEAGERLVPVHSALLDWGLLTFRKTEEKYLFPDLKASQDGSRGADFSRAFSRYKMMMGLPPAVTFHGFRHTVSTLLRNQDSDIRELWIDALLGHESSHKSQGTTTYLSGIDLTNLQRTVEAIQYPAFSLPSPKGHI</sequence>
<evidence type="ECO:0000313" key="7">
    <source>
        <dbReference type="EMBL" id="GLQ62956.1"/>
    </source>
</evidence>
<evidence type="ECO:0000256" key="5">
    <source>
        <dbReference type="SAM" id="MobiDB-lite"/>
    </source>
</evidence>
<dbReference type="GO" id="GO:0003677">
    <property type="term" value="F:DNA binding"/>
    <property type="evidence" value="ECO:0007669"/>
    <property type="project" value="UniProtKB-KW"/>
</dbReference>
<accession>A0AAV5NF30</accession>
<dbReference type="Proteomes" id="UP001156614">
    <property type="component" value="Unassembled WGS sequence"/>
</dbReference>
<feature type="domain" description="Tyr recombinase" evidence="6">
    <location>
        <begin position="369"/>
        <end position="564"/>
    </location>
</feature>
<evidence type="ECO:0000256" key="2">
    <source>
        <dbReference type="ARBA" id="ARBA00022908"/>
    </source>
</evidence>
<dbReference type="RefSeq" id="WP_099211832.1">
    <property type="nucleotide sequence ID" value="NZ_BEWM01000002.1"/>
</dbReference>
<evidence type="ECO:0000256" key="1">
    <source>
        <dbReference type="ARBA" id="ARBA00008857"/>
    </source>
</evidence>
<dbReference type="AlphaFoldDB" id="A0AAV5NF30"/>
<comment type="caution">
    <text evidence="7">The sequence shown here is derived from an EMBL/GenBank/DDBJ whole genome shotgun (WGS) entry which is preliminary data.</text>
</comment>
<dbReference type="Gene3D" id="1.10.443.10">
    <property type="entry name" value="Intergrase catalytic core"/>
    <property type="match status" value="1"/>
</dbReference>
<keyword evidence="4" id="KW-0233">DNA recombination</keyword>
<gene>
    <name evidence="7" type="ORF">GCM10007867_18010</name>
</gene>
<dbReference type="PANTHER" id="PTHR30349">
    <property type="entry name" value="PHAGE INTEGRASE-RELATED"/>
    <property type="match status" value="1"/>
</dbReference>
<dbReference type="GO" id="GO:0006310">
    <property type="term" value="P:DNA recombination"/>
    <property type="evidence" value="ECO:0007669"/>
    <property type="project" value="UniProtKB-KW"/>
</dbReference>
<dbReference type="Pfam" id="PF20172">
    <property type="entry name" value="DUF6538"/>
    <property type="match status" value="1"/>
</dbReference>
<organism evidence="7 8">
    <name type="scientific">Gluconobacter cerinus</name>
    <dbReference type="NCBI Taxonomy" id="38307"/>
    <lineage>
        <taxon>Bacteria</taxon>
        <taxon>Pseudomonadati</taxon>
        <taxon>Pseudomonadota</taxon>
        <taxon>Alphaproteobacteria</taxon>
        <taxon>Acetobacterales</taxon>
        <taxon>Acetobacteraceae</taxon>
        <taxon>Gluconobacter</taxon>
    </lineage>
</organism>
<dbReference type="Pfam" id="PF00589">
    <property type="entry name" value="Phage_integrase"/>
    <property type="match status" value="1"/>
</dbReference>
<name>A0AAV5NF30_9PROT</name>
<evidence type="ECO:0000313" key="8">
    <source>
        <dbReference type="Proteomes" id="UP001156614"/>
    </source>
</evidence>
<evidence type="ECO:0000259" key="6">
    <source>
        <dbReference type="PROSITE" id="PS51898"/>
    </source>
</evidence>
<dbReference type="PROSITE" id="PS51898">
    <property type="entry name" value="TYR_RECOMBINASE"/>
    <property type="match status" value="1"/>
</dbReference>
<dbReference type="Gene3D" id="1.10.150.130">
    <property type="match status" value="1"/>
</dbReference>
<dbReference type="CDD" id="cd01184">
    <property type="entry name" value="INT_C_like_1"/>
    <property type="match status" value="1"/>
</dbReference>
<dbReference type="InterPro" id="IPR002104">
    <property type="entry name" value="Integrase_catalytic"/>
</dbReference>
<proteinExistence type="inferred from homology"/>
<reference evidence="8" key="1">
    <citation type="journal article" date="2019" name="Int. J. Syst. Evol. Microbiol.">
        <title>The Global Catalogue of Microorganisms (GCM) 10K type strain sequencing project: providing services to taxonomists for standard genome sequencing and annotation.</title>
        <authorList>
            <consortium name="The Broad Institute Genomics Platform"/>
            <consortium name="The Broad Institute Genome Sequencing Center for Infectious Disease"/>
            <person name="Wu L."/>
            <person name="Ma J."/>
        </authorList>
    </citation>
    <scope>NUCLEOTIDE SEQUENCE [LARGE SCALE GENOMIC DNA]</scope>
    <source>
        <strain evidence="8">NBRC 3267</strain>
    </source>
</reference>
<dbReference type="InterPro" id="IPR050090">
    <property type="entry name" value="Tyrosine_recombinase_XerCD"/>
</dbReference>
<evidence type="ECO:0000256" key="4">
    <source>
        <dbReference type="ARBA" id="ARBA00023172"/>
    </source>
</evidence>